<evidence type="ECO:0000256" key="6">
    <source>
        <dbReference type="ARBA" id="ARBA00023015"/>
    </source>
</evidence>
<feature type="domain" description="C2H2-type" evidence="12">
    <location>
        <begin position="125"/>
        <end position="155"/>
    </location>
</feature>
<feature type="compositionally biased region" description="Basic and acidic residues" evidence="11">
    <location>
        <begin position="1"/>
        <end position="13"/>
    </location>
</feature>
<keyword evidence="4 10" id="KW-0863">Zinc-finger</keyword>
<evidence type="ECO:0000256" key="7">
    <source>
        <dbReference type="ARBA" id="ARBA00023125"/>
    </source>
</evidence>
<keyword evidence="7" id="KW-0238">DNA-binding</keyword>
<comment type="caution">
    <text evidence="13">The sequence shown here is derived from an EMBL/GenBank/DDBJ whole genome shotgun (WGS) entry which is preliminary data.</text>
</comment>
<dbReference type="PROSITE" id="PS00028">
    <property type="entry name" value="ZINC_FINGER_C2H2_1"/>
    <property type="match status" value="1"/>
</dbReference>
<keyword evidence="8" id="KW-0804">Transcription</keyword>
<dbReference type="EMBL" id="CAJPWZ010002206">
    <property type="protein sequence ID" value="CAG2233347.1"/>
    <property type="molecule type" value="Genomic_DNA"/>
</dbReference>
<organism evidence="13 14">
    <name type="scientific">Mytilus edulis</name>
    <name type="common">Blue mussel</name>
    <dbReference type="NCBI Taxonomy" id="6550"/>
    <lineage>
        <taxon>Eukaryota</taxon>
        <taxon>Metazoa</taxon>
        <taxon>Spiralia</taxon>
        <taxon>Lophotrochozoa</taxon>
        <taxon>Mollusca</taxon>
        <taxon>Bivalvia</taxon>
        <taxon>Autobranchia</taxon>
        <taxon>Pteriomorphia</taxon>
        <taxon>Mytilida</taxon>
        <taxon>Mytiloidea</taxon>
        <taxon>Mytilidae</taxon>
        <taxon>Mytilinae</taxon>
        <taxon>Mytilus</taxon>
    </lineage>
</organism>
<dbReference type="GO" id="GO:0005634">
    <property type="term" value="C:nucleus"/>
    <property type="evidence" value="ECO:0007669"/>
    <property type="project" value="UniProtKB-SubCell"/>
</dbReference>
<keyword evidence="6" id="KW-0805">Transcription regulation</keyword>
<dbReference type="InterPro" id="IPR013087">
    <property type="entry name" value="Znf_C2H2_type"/>
</dbReference>
<keyword evidence="9" id="KW-0539">Nucleus</keyword>
<keyword evidence="3" id="KW-0677">Repeat</keyword>
<dbReference type="Proteomes" id="UP000683360">
    <property type="component" value="Unassembled WGS sequence"/>
</dbReference>
<dbReference type="SMART" id="SM00355">
    <property type="entry name" value="ZnF_C2H2"/>
    <property type="match status" value="3"/>
</dbReference>
<evidence type="ECO:0000313" key="13">
    <source>
        <dbReference type="EMBL" id="CAG2233347.1"/>
    </source>
</evidence>
<dbReference type="SUPFAM" id="SSF57667">
    <property type="entry name" value="beta-beta-alpha zinc fingers"/>
    <property type="match status" value="2"/>
</dbReference>
<evidence type="ECO:0000256" key="3">
    <source>
        <dbReference type="ARBA" id="ARBA00022737"/>
    </source>
</evidence>
<feature type="domain" description="C2H2-type" evidence="12">
    <location>
        <begin position="68"/>
        <end position="95"/>
    </location>
</feature>
<dbReference type="InterPro" id="IPR050527">
    <property type="entry name" value="Snail/Krueppel_Znf"/>
</dbReference>
<dbReference type="AlphaFoldDB" id="A0A8S3TIL9"/>
<evidence type="ECO:0000256" key="9">
    <source>
        <dbReference type="ARBA" id="ARBA00023242"/>
    </source>
</evidence>
<evidence type="ECO:0000256" key="1">
    <source>
        <dbReference type="ARBA" id="ARBA00004123"/>
    </source>
</evidence>
<accession>A0A8S3TIL9</accession>
<dbReference type="GO" id="GO:0000981">
    <property type="term" value="F:DNA-binding transcription factor activity, RNA polymerase II-specific"/>
    <property type="evidence" value="ECO:0007669"/>
    <property type="project" value="TreeGrafter"/>
</dbReference>
<dbReference type="PANTHER" id="PTHR24388">
    <property type="entry name" value="ZINC FINGER PROTEIN"/>
    <property type="match status" value="1"/>
</dbReference>
<sequence length="155" mass="17649">MNEEHCGIREKLLPKVTHNSNMSEEGSGPSSDMSTEGAGPSSDVRVQVVSDTGKLHKYLYKFKGIKPYRCGVCNKEFNDQASVERHISSHTIKSAKRFLCTECGAEFDKKMLLEQHKLHADIKQYKCKSEWCKRSFHTKHGLLIHERTCRGHAMP</sequence>
<evidence type="ECO:0000256" key="10">
    <source>
        <dbReference type="PROSITE-ProRule" id="PRU00042"/>
    </source>
</evidence>
<name>A0A8S3TIL9_MYTED</name>
<dbReference type="PANTHER" id="PTHR24388:SF54">
    <property type="entry name" value="PROTEIN ESCARGOT"/>
    <property type="match status" value="1"/>
</dbReference>
<dbReference type="Pfam" id="PF00096">
    <property type="entry name" value="zf-C2H2"/>
    <property type="match status" value="1"/>
</dbReference>
<dbReference type="FunFam" id="3.30.160.60:FF:000325">
    <property type="entry name" value="ZFP90 zinc finger protein"/>
    <property type="match status" value="1"/>
</dbReference>
<keyword evidence="2" id="KW-0479">Metal-binding</keyword>
<dbReference type="GO" id="GO:0008270">
    <property type="term" value="F:zinc ion binding"/>
    <property type="evidence" value="ECO:0007669"/>
    <property type="project" value="UniProtKB-KW"/>
</dbReference>
<keyword evidence="5" id="KW-0862">Zinc</keyword>
<keyword evidence="14" id="KW-1185">Reference proteome</keyword>
<feature type="region of interest" description="Disordered" evidence="11">
    <location>
        <begin position="1"/>
        <end position="43"/>
    </location>
</feature>
<evidence type="ECO:0000256" key="5">
    <source>
        <dbReference type="ARBA" id="ARBA00022833"/>
    </source>
</evidence>
<evidence type="ECO:0000256" key="8">
    <source>
        <dbReference type="ARBA" id="ARBA00023163"/>
    </source>
</evidence>
<dbReference type="PROSITE" id="PS50157">
    <property type="entry name" value="ZINC_FINGER_C2H2_2"/>
    <property type="match status" value="2"/>
</dbReference>
<gene>
    <name evidence="13" type="ORF">MEDL_46016</name>
</gene>
<evidence type="ECO:0000256" key="2">
    <source>
        <dbReference type="ARBA" id="ARBA00022723"/>
    </source>
</evidence>
<evidence type="ECO:0000259" key="12">
    <source>
        <dbReference type="PROSITE" id="PS50157"/>
    </source>
</evidence>
<evidence type="ECO:0000313" key="14">
    <source>
        <dbReference type="Proteomes" id="UP000683360"/>
    </source>
</evidence>
<dbReference type="InterPro" id="IPR036236">
    <property type="entry name" value="Znf_C2H2_sf"/>
</dbReference>
<comment type="subcellular location">
    <subcellularLocation>
        <location evidence="1">Nucleus</location>
    </subcellularLocation>
</comment>
<feature type="compositionally biased region" description="Polar residues" evidence="11">
    <location>
        <begin position="17"/>
        <end position="34"/>
    </location>
</feature>
<reference evidence="13" key="1">
    <citation type="submission" date="2021-03" db="EMBL/GenBank/DDBJ databases">
        <authorList>
            <person name="Bekaert M."/>
        </authorList>
    </citation>
    <scope>NUCLEOTIDE SEQUENCE</scope>
</reference>
<dbReference type="Gene3D" id="3.30.160.60">
    <property type="entry name" value="Classic Zinc Finger"/>
    <property type="match status" value="2"/>
</dbReference>
<evidence type="ECO:0000256" key="4">
    <source>
        <dbReference type="ARBA" id="ARBA00022771"/>
    </source>
</evidence>
<proteinExistence type="predicted"/>
<dbReference type="GO" id="GO:0000978">
    <property type="term" value="F:RNA polymerase II cis-regulatory region sequence-specific DNA binding"/>
    <property type="evidence" value="ECO:0007669"/>
    <property type="project" value="TreeGrafter"/>
</dbReference>
<protein>
    <recommendedName>
        <fullName evidence="12">C2H2-type domain-containing protein</fullName>
    </recommendedName>
</protein>
<evidence type="ECO:0000256" key="11">
    <source>
        <dbReference type="SAM" id="MobiDB-lite"/>
    </source>
</evidence>
<dbReference type="OrthoDB" id="10039931at2759"/>